<evidence type="ECO:0000313" key="7">
    <source>
        <dbReference type="EMBL" id="CAB0034803.1"/>
    </source>
</evidence>
<keyword evidence="4" id="KW-0735">Signal-anchor</keyword>
<gene>
    <name evidence="7" type="ORF">TBRA_LOCUS6701</name>
</gene>
<accession>A0A6H5I9Y8</accession>
<comment type="similarity">
    <text evidence="2">Belongs to the glycosyltransferase 31 family. Beta3-Gal-T subfamily.</text>
</comment>
<name>A0A6H5I9Y8_9HYME</name>
<evidence type="ECO:0000256" key="4">
    <source>
        <dbReference type="ARBA" id="ARBA00022968"/>
    </source>
</evidence>
<evidence type="ECO:0000256" key="1">
    <source>
        <dbReference type="ARBA" id="ARBA00004606"/>
    </source>
</evidence>
<dbReference type="PANTHER" id="PTHR23033">
    <property type="entry name" value="BETA1,3-GALACTOSYLTRANSFERASE"/>
    <property type="match status" value="1"/>
</dbReference>
<dbReference type="Gene3D" id="3.90.550.50">
    <property type="match status" value="1"/>
</dbReference>
<evidence type="ECO:0000256" key="3">
    <source>
        <dbReference type="ARBA" id="ARBA00022692"/>
    </source>
</evidence>
<sequence>MNLLPRKPRIIFLFGFLFGFLIVCFIEHSKNGTGTSTQTDKGLKTTWYPVQDSATFEKWQENLNIHFSTVDADSHIYGSLSGKNVISEDEWLLQKVSVTCVIFVEKLKLAETIQDTWGRRCNTFIFFSQRLQDDKLGVINLGIKYTSSWHFLCESMNYLWNRRDEISLNWTIFVLDNTYVIAENLRYKLAPLDYKKPHYLGHAVILWGLPYNVAQAGYVLSYGAFEKLMQVYDTHKKCATSGKFWKKEDFYLGS</sequence>
<comment type="subcellular location">
    <subcellularLocation>
        <location evidence="1">Membrane</location>
        <topology evidence="1">Single-pass type II membrane protein</topology>
    </subcellularLocation>
</comment>
<keyword evidence="8" id="KW-1185">Reference proteome</keyword>
<proteinExistence type="inferred from homology"/>
<dbReference type="GO" id="GO:0016020">
    <property type="term" value="C:membrane"/>
    <property type="evidence" value="ECO:0007669"/>
    <property type="project" value="UniProtKB-SubCell"/>
</dbReference>
<dbReference type="AlphaFoldDB" id="A0A6H5I9Y8"/>
<dbReference type="GO" id="GO:0016263">
    <property type="term" value="F:glycoprotein-N-acetylgalactosamine 3-beta-galactosyltransferase activity"/>
    <property type="evidence" value="ECO:0007669"/>
    <property type="project" value="TreeGrafter"/>
</dbReference>
<evidence type="ECO:0000256" key="6">
    <source>
        <dbReference type="ARBA" id="ARBA00023136"/>
    </source>
</evidence>
<reference evidence="7 8" key="1">
    <citation type="submission" date="2020-02" db="EMBL/GenBank/DDBJ databases">
        <authorList>
            <person name="Ferguson B K."/>
        </authorList>
    </citation>
    <scope>NUCLEOTIDE SEQUENCE [LARGE SCALE GENOMIC DNA]</scope>
</reference>
<protein>
    <recommendedName>
        <fullName evidence="9">Hexosyltransferase</fullName>
    </recommendedName>
</protein>
<organism evidence="7 8">
    <name type="scientific">Trichogramma brassicae</name>
    <dbReference type="NCBI Taxonomy" id="86971"/>
    <lineage>
        <taxon>Eukaryota</taxon>
        <taxon>Metazoa</taxon>
        <taxon>Ecdysozoa</taxon>
        <taxon>Arthropoda</taxon>
        <taxon>Hexapoda</taxon>
        <taxon>Insecta</taxon>
        <taxon>Pterygota</taxon>
        <taxon>Neoptera</taxon>
        <taxon>Endopterygota</taxon>
        <taxon>Hymenoptera</taxon>
        <taxon>Apocrita</taxon>
        <taxon>Proctotrupomorpha</taxon>
        <taxon>Chalcidoidea</taxon>
        <taxon>Trichogrammatidae</taxon>
        <taxon>Trichogramma</taxon>
    </lineage>
</organism>
<keyword evidence="6" id="KW-0472">Membrane</keyword>
<evidence type="ECO:0000313" key="8">
    <source>
        <dbReference type="Proteomes" id="UP000479190"/>
    </source>
</evidence>
<evidence type="ECO:0000256" key="5">
    <source>
        <dbReference type="ARBA" id="ARBA00022989"/>
    </source>
</evidence>
<keyword evidence="5" id="KW-1133">Transmembrane helix</keyword>
<dbReference type="OrthoDB" id="414175at2759"/>
<dbReference type="PANTHER" id="PTHR23033:SF14">
    <property type="entry name" value="GLYCOPROTEIN-N-ACETYLGALACTOSAMINE 3-BETA-GALACTOSYLTRANSFERASE 1-RELATED"/>
    <property type="match status" value="1"/>
</dbReference>
<dbReference type="InterPro" id="IPR026050">
    <property type="entry name" value="C1GALT1/C1GALT1_chp1"/>
</dbReference>
<dbReference type="EMBL" id="CADCXV010000757">
    <property type="protein sequence ID" value="CAB0034803.1"/>
    <property type="molecule type" value="Genomic_DNA"/>
</dbReference>
<evidence type="ECO:0000256" key="2">
    <source>
        <dbReference type="ARBA" id="ARBA00006462"/>
    </source>
</evidence>
<evidence type="ECO:0008006" key="9">
    <source>
        <dbReference type="Google" id="ProtNLM"/>
    </source>
</evidence>
<keyword evidence="3" id="KW-0812">Transmembrane</keyword>
<dbReference type="Proteomes" id="UP000479190">
    <property type="component" value="Unassembled WGS sequence"/>
</dbReference>